<organism evidence="1 2">
    <name type="scientific">Teratosphaeria nubilosa</name>
    <dbReference type="NCBI Taxonomy" id="161662"/>
    <lineage>
        <taxon>Eukaryota</taxon>
        <taxon>Fungi</taxon>
        <taxon>Dikarya</taxon>
        <taxon>Ascomycota</taxon>
        <taxon>Pezizomycotina</taxon>
        <taxon>Dothideomycetes</taxon>
        <taxon>Dothideomycetidae</taxon>
        <taxon>Mycosphaerellales</taxon>
        <taxon>Teratosphaeriaceae</taxon>
        <taxon>Teratosphaeria</taxon>
    </lineage>
</organism>
<evidence type="ECO:0000313" key="1">
    <source>
        <dbReference type="EMBL" id="KAF2773614.1"/>
    </source>
</evidence>
<sequence>MAATANPPLETLPVEVREEIFKEVLQSNHVLRQIEHDEESYRPRTFCISLLVALVNDQNNYAPAYVTFYKYNSFRLESYHDLARVTSDDTYEAVKHIRHLELSCKSRSWFDSIMQFPHTVHAADKIPKLRTLRIDLSELFQWPQQSMSNMICRLLEHDSVQDGHLSCVGVGKYIYDMDKRYEIRFDHFRLVRAFAKAQAPDAVTLNKSIEQANIGPWAPNLCRFMQDLHLRAWTELYDEHVRMENEAGGDITARQDPNGDPFREVKCQMMDHFREYFEERSYAPMRHKQWTGAARLRDVNAQEYSRELLEWVGDMLVANDDFFFEILS</sequence>
<dbReference type="Proteomes" id="UP000799436">
    <property type="component" value="Unassembled WGS sequence"/>
</dbReference>
<proteinExistence type="predicted"/>
<accession>A0A6G1LN76</accession>
<reference evidence="1" key="1">
    <citation type="journal article" date="2020" name="Stud. Mycol.">
        <title>101 Dothideomycetes genomes: a test case for predicting lifestyles and emergence of pathogens.</title>
        <authorList>
            <person name="Haridas S."/>
            <person name="Albert R."/>
            <person name="Binder M."/>
            <person name="Bloem J."/>
            <person name="Labutti K."/>
            <person name="Salamov A."/>
            <person name="Andreopoulos B."/>
            <person name="Baker S."/>
            <person name="Barry K."/>
            <person name="Bills G."/>
            <person name="Bluhm B."/>
            <person name="Cannon C."/>
            <person name="Castanera R."/>
            <person name="Culley D."/>
            <person name="Daum C."/>
            <person name="Ezra D."/>
            <person name="Gonzalez J."/>
            <person name="Henrissat B."/>
            <person name="Kuo A."/>
            <person name="Liang C."/>
            <person name="Lipzen A."/>
            <person name="Lutzoni F."/>
            <person name="Magnuson J."/>
            <person name="Mondo S."/>
            <person name="Nolan M."/>
            <person name="Ohm R."/>
            <person name="Pangilinan J."/>
            <person name="Park H.-J."/>
            <person name="Ramirez L."/>
            <person name="Alfaro M."/>
            <person name="Sun H."/>
            <person name="Tritt A."/>
            <person name="Yoshinaga Y."/>
            <person name="Zwiers L.-H."/>
            <person name="Turgeon B."/>
            <person name="Goodwin S."/>
            <person name="Spatafora J."/>
            <person name="Crous P."/>
            <person name="Grigoriev I."/>
        </authorList>
    </citation>
    <scope>NUCLEOTIDE SEQUENCE</scope>
    <source>
        <strain evidence="1">CBS 116005</strain>
    </source>
</reference>
<evidence type="ECO:0000313" key="2">
    <source>
        <dbReference type="Proteomes" id="UP000799436"/>
    </source>
</evidence>
<gene>
    <name evidence="1" type="ORF">EJ03DRAFT_347585</name>
</gene>
<dbReference type="EMBL" id="ML995810">
    <property type="protein sequence ID" value="KAF2773614.1"/>
    <property type="molecule type" value="Genomic_DNA"/>
</dbReference>
<name>A0A6G1LN76_9PEZI</name>
<dbReference type="AlphaFoldDB" id="A0A6G1LN76"/>
<keyword evidence="2" id="KW-1185">Reference proteome</keyword>
<protein>
    <submittedName>
        <fullName evidence="1">Uncharacterized protein</fullName>
    </submittedName>
</protein>